<evidence type="ECO:0000256" key="9">
    <source>
        <dbReference type="RuleBase" id="RU369079"/>
    </source>
</evidence>
<name>A0A1G7GLW6_9RHOB</name>
<evidence type="ECO:0000256" key="3">
    <source>
        <dbReference type="ARBA" id="ARBA00022475"/>
    </source>
</evidence>
<proteinExistence type="inferred from homology"/>
<evidence type="ECO:0000256" key="5">
    <source>
        <dbReference type="ARBA" id="ARBA00022692"/>
    </source>
</evidence>
<gene>
    <name evidence="11" type="ORF">SAMN04488105_10980</name>
</gene>
<dbReference type="GO" id="GO:0005886">
    <property type="term" value="C:plasma membrane"/>
    <property type="evidence" value="ECO:0007669"/>
    <property type="project" value="UniProtKB-SubCell"/>
</dbReference>
<evidence type="ECO:0000256" key="4">
    <source>
        <dbReference type="ARBA" id="ARBA00022519"/>
    </source>
</evidence>
<dbReference type="Proteomes" id="UP000198994">
    <property type="component" value="Unassembled WGS sequence"/>
</dbReference>
<evidence type="ECO:0000259" key="10">
    <source>
        <dbReference type="Pfam" id="PF04290"/>
    </source>
</evidence>
<evidence type="ECO:0000256" key="1">
    <source>
        <dbReference type="ARBA" id="ARBA00004429"/>
    </source>
</evidence>
<protein>
    <recommendedName>
        <fullName evidence="9">TRAP transporter small permease protein</fullName>
    </recommendedName>
</protein>
<dbReference type="RefSeq" id="WP_089960500.1">
    <property type="nucleotide sequence ID" value="NZ_FNAV01000009.1"/>
</dbReference>
<dbReference type="GO" id="GO:0022857">
    <property type="term" value="F:transmembrane transporter activity"/>
    <property type="evidence" value="ECO:0007669"/>
    <property type="project" value="UniProtKB-UniRule"/>
</dbReference>
<comment type="caution">
    <text evidence="9">Lacks conserved residue(s) required for the propagation of feature annotation.</text>
</comment>
<dbReference type="InterPro" id="IPR055348">
    <property type="entry name" value="DctQ"/>
</dbReference>
<comment type="similarity">
    <text evidence="8 9">Belongs to the TRAP transporter small permease family.</text>
</comment>
<organism evidence="11 12">
    <name type="scientific">Salipiger thiooxidans</name>
    <dbReference type="NCBI Taxonomy" id="282683"/>
    <lineage>
        <taxon>Bacteria</taxon>
        <taxon>Pseudomonadati</taxon>
        <taxon>Pseudomonadota</taxon>
        <taxon>Alphaproteobacteria</taxon>
        <taxon>Rhodobacterales</taxon>
        <taxon>Roseobacteraceae</taxon>
        <taxon>Salipiger</taxon>
    </lineage>
</organism>
<dbReference type="PANTHER" id="PTHR35011">
    <property type="entry name" value="2,3-DIKETO-L-GULONATE TRAP TRANSPORTER SMALL PERMEASE PROTEIN YIAM"/>
    <property type="match status" value="1"/>
</dbReference>
<keyword evidence="2 9" id="KW-0813">Transport</keyword>
<comment type="function">
    <text evidence="9">Part of the tripartite ATP-independent periplasmic (TRAP) transport system.</text>
</comment>
<feature type="domain" description="Tripartite ATP-independent periplasmic transporters DctQ component" evidence="10">
    <location>
        <begin position="43"/>
        <end position="175"/>
    </location>
</feature>
<evidence type="ECO:0000256" key="2">
    <source>
        <dbReference type="ARBA" id="ARBA00022448"/>
    </source>
</evidence>
<evidence type="ECO:0000256" key="6">
    <source>
        <dbReference type="ARBA" id="ARBA00022989"/>
    </source>
</evidence>
<evidence type="ECO:0000256" key="8">
    <source>
        <dbReference type="ARBA" id="ARBA00038436"/>
    </source>
</evidence>
<reference evidence="12" key="1">
    <citation type="submission" date="2016-10" db="EMBL/GenBank/DDBJ databases">
        <authorList>
            <person name="Varghese N."/>
            <person name="Submissions S."/>
        </authorList>
    </citation>
    <scope>NUCLEOTIDE SEQUENCE [LARGE SCALE GENOMIC DNA]</scope>
    <source>
        <strain evidence="12">DSM 10146</strain>
    </source>
</reference>
<dbReference type="PANTHER" id="PTHR35011:SF4">
    <property type="entry name" value="SLL1102 PROTEIN"/>
    <property type="match status" value="1"/>
</dbReference>
<feature type="transmembrane region" description="Helical" evidence="9">
    <location>
        <begin position="28"/>
        <end position="53"/>
    </location>
</feature>
<keyword evidence="6 9" id="KW-1133">Transmembrane helix</keyword>
<feature type="transmembrane region" description="Helical" evidence="9">
    <location>
        <begin position="187"/>
        <end position="213"/>
    </location>
</feature>
<sequence>MAEPEEFVAAISDPGEVGRAEHNRGDRFVVRVSNVAAWLFPILMLVICAQVVLRQLGHNQAWMDDLQWWLYGAAVLMGIAYAVTTNSHVRVDIFYDNFAKRKRIHTDILGLVWLFLPFIILCWDVTFDYALTSIHADEGSDSPNGLHNLWLLKSFMNVAFIFIAIAIWATYVRLLSMLTRPALWKQLLFAFPSVAYIMNLVFYHVAFGVAWLLREDGASARDVGRSAIFGAFEFSVHEMRYTVLAGLVLAVAAIVVARLFDRGEA</sequence>
<dbReference type="EMBL" id="FNAV01000009">
    <property type="protein sequence ID" value="SDE89094.1"/>
    <property type="molecule type" value="Genomic_DNA"/>
</dbReference>
<keyword evidence="3" id="KW-1003">Cell membrane</keyword>
<dbReference type="Pfam" id="PF04290">
    <property type="entry name" value="DctQ"/>
    <property type="match status" value="1"/>
</dbReference>
<comment type="subunit">
    <text evidence="9">The complex comprises the extracytoplasmic solute receptor protein and the two transmembrane proteins.</text>
</comment>
<feature type="transmembrane region" description="Helical" evidence="9">
    <location>
        <begin position="108"/>
        <end position="130"/>
    </location>
</feature>
<dbReference type="OrthoDB" id="4250245at2"/>
<keyword evidence="7 9" id="KW-0472">Membrane</keyword>
<accession>A0A1G7GLW6</accession>
<feature type="transmembrane region" description="Helical" evidence="9">
    <location>
        <begin position="241"/>
        <end position="260"/>
    </location>
</feature>
<dbReference type="AlphaFoldDB" id="A0A1G7GLW6"/>
<keyword evidence="5 9" id="KW-0812">Transmembrane</keyword>
<feature type="transmembrane region" description="Helical" evidence="9">
    <location>
        <begin position="150"/>
        <end position="175"/>
    </location>
</feature>
<comment type="subcellular location">
    <subcellularLocation>
        <location evidence="1 9">Cell inner membrane</location>
        <topology evidence="1 9">Multi-pass membrane protein</topology>
    </subcellularLocation>
</comment>
<evidence type="ECO:0000313" key="12">
    <source>
        <dbReference type="Proteomes" id="UP000198994"/>
    </source>
</evidence>
<evidence type="ECO:0000256" key="7">
    <source>
        <dbReference type="ARBA" id="ARBA00023136"/>
    </source>
</evidence>
<feature type="transmembrane region" description="Helical" evidence="9">
    <location>
        <begin position="68"/>
        <end position="87"/>
    </location>
</feature>
<dbReference type="STRING" id="282683.SAMN04488105_10980"/>
<evidence type="ECO:0000313" key="11">
    <source>
        <dbReference type="EMBL" id="SDE89094.1"/>
    </source>
</evidence>
<keyword evidence="4 9" id="KW-0997">Cell inner membrane</keyword>
<keyword evidence="12" id="KW-1185">Reference proteome</keyword>
<dbReference type="InterPro" id="IPR007387">
    <property type="entry name" value="TRAP_DctQ"/>
</dbReference>